<evidence type="ECO:0000313" key="3">
    <source>
        <dbReference type="Proteomes" id="UP000515237"/>
    </source>
</evidence>
<gene>
    <name evidence="2" type="ORF">HUW51_17940</name>
</gene>
<dbReference type="SUPFAM" id="SSF53067">
    <property type="entry name" value="Actin-like ATPase domain"/>
    <property type="match status" value="1"/>
</dbReference>
<dbReference type="InterPro" id="IPR043129">
    <property type="entry name" value="ATPase_NBD"/>
</dbReference>
<accession>A0A7G7GBI1</accession>
<dbReference type="PANTHER" id="PTHR18964:SF149">
    <property type="entry name" value="BIFUNCTIONAL UDP-N-ACETYLGLUCOSAMINE 2-EPIMERASE_N-ACETYLMANNOSAMINE KINASE"/>
    <property type="match status" value="1"/>
</dbReference>
<organism evidence="2 3">
    <name type="scientific">Adhaeribacter swui</name>
    <dbReference type="NCBI Taxonomy" id="2086471"/>
    <lineage>
        <taxon>Bacteria</taxon>
        <taxon>Pseudomonadati</taxon>
        <taxon>Bacteroidota</taxon>
        <taxon>Cytophagia</taxon>
        <taxon>Cytophagales</taxon>
        <taxon>Hymenobacteraceae</taxon>
        <taxon>Adhaeribacter</taxon>
    </lineage>
</organism>
<dbReference type="EMBL" id="CP055156">
    <property type="protein sequence ID" value="QNF34515.1"/>
    <property type="molecule type" value="Genomic_DNA"/>
</dbReference>
<dbReference type="Pfam" id="PF00480">
    <property type="entry name" value="ROK"/>
    <property type="match status" value="1"/>
</dbReference>
<dbReference type="Proteomes" id="UP000515237">
    <property type="component" value="Chromosome"/>
</dbReference>
<dbReference type="AlphaFoldDB" id="A0A7G7GBI1"/>
<dbReference type="InterPro" id="IPR000600">
    <property type="entry name" value="ROK"/>
</dbReference>
<sequence length="293" mass="31820">MERIIPEEKIIGVDIGGTKIHLGLVQHGTVIREMKIPTSAQSGREQILNELIQGIQQFIEPDVLGIGVGVPGLVDEGNGVVFDVQNIPDFTQVPLKKCLEDYFAKPTYLTNDANSFILGEKLYGRAQPFQNVVGLTLGTGLGGGIITNNQLYSGAFSAAGEFGCIPYRDKTLEDYCSGKFFINQFGISGPEIHARAIKNDPKALTILHQFGEHLGEAIKIIMYVLAPEAIFLGGSVSTCYPYFKAGMQLSVARFPFAQIKKHVIIERSRMNNGAILGAAALVYMKSKAEAAKI</sequence>
<dbReference type="RefSeq" id="WP_185270993.1">
    <property type="nucleotide sequence ID" value="NZ_CP055156.1"/>
</dbReference>
<name>A0A7G7GBI1_9BACT</name>
<keyword evidence="3" id="KW-1185">Reference proteome</keyword>
<proteinExistence type="inferred from homology"/>
<reference evidence="2 3" key="1">
    <citation type="journal article" date="2018" name="Int. J. Syst. Evol. Microbiol.">
        <title>Adhaeribacter swui sp. nov., isolated from wet mud.</title>
        <authorList>
            <person name="Kim D.U."/>
            <person name="Kim K.W."/>
            <person name="Kang M.S."/>
            <person name="Kim J.Y."/>
            <person name="Jang J.H."/>
            <person name="Kim M.K."/>
        </authorList>
    </citation>
    <scope>NUCLEOTIDE SEQUENCE [LARGE SCALE GENOMIC DNA]</scope>
    <source>
        <strain evidence="2 3">KCTC 52873</strain>
    </source>
</reference>
<comment type="similarity">
    <text evidence="1">Belongs to the ROK (NagC/XylR) family.</text>
</comment>
<protein>
    <submittedName>
        <fullName evidence="2">ROK family protein</fullName>
    </submittedName>
</protein>
<evidence type="ECO:0000256" key="1">
    <source>
        <dbReference type="ARBA" id="ARBA00006479"/>
    </source>
</evidence>
<dbReference type="PANTHER" id="PTHR18964">
    <property type="entry name" value="ROK (REPRESSOR, ORF, KINASE) FAMILY"/>
    <property type="match status" value="1"/>
</dbReference>
<evidence type="ECO:0000313" key="2">
    <source>
        <dbReference type="EMBL" id="QNF34515.1"/>
    </source>
</evidence>
<dbReference type="KEGG" id="aswu:HUW51_17940"/>
<dbReference type="Gene3D" id="3.30.420.40">
    <property type="match status" value="2"/>
</dbReference>